<comment type="caution">
    <text evidence="3">The sequence shown here is derived from an EMBL/GenBank/DDBJ whole genome shotgun (WGS) entry which is preliminary data.</text>
</comment>
<sequence>MDGSGGGGDGGLSGYIPTYDFNKREDYDYHVSYDFLGGQLGRDELSEKRKKDRKKGRYDMRPVSAPDDQGEALKNRIIKTAEAVCKSKNPEGLEKKIKCSKDPKMLFIRDDHHEAHQYYLWAKHCISREVKDWESITPENASTKRKEQQTVELNESEANFSVGTRVEVLGLKSKPELNGTCGTVIGKNAKSGRFEVKLDKTNSIMAIKPDNLMYAPETAEEVAERKKKQKESGILPDGCLVHAAGLKSASATWINGQEGIVVGWNPDKKRYDIKLNCDGSIKQLKPENVKVKLPEGWTEYWDEDQQRHYYVENATQKVTWKHPVFHTGDAEIGSKPVMQEHADLGEEGETGEGAEETGEPLPESDDDSSEDDLEDEEALRDQGAGLGAFEPKYKKVRYTAEGYDPTKTKNDPTLTSLVSLQNRMNKIRAHLLPDHADAVRPITPTAVKQNLSGPLLCTKLEGLMKDIDELSTPLQSTGTHWSQLTPLGCEFADTFLVAIEKQMNEMALQSAIKNRLQLLNRMLLALQNSQSPTDLRPYVEQCCGALKMMLF</sequence>
<dbReference type="PROSITE" id="PS50020">
    <property type="entry name" value="WW_DOMAIN_2"/>
    <property type="match status" value="1"/>
</dbReference>
<evidence type="ECO:0000259" key="2">
    <source>
        <dbReference type="PROSITE" id="PS50020"/>
    </source>
</evidence>
<dbReference type="SUPFAM" id="SSF51045">
    <property type="entry name" value="WW domain"/>
    <property type="match status" value="1"/>
</dbReference>
<feature type="region of interest" description="Disordered" evidence="1">
    <location>
        <begin position="344"/>
        <end position="386"/>
    </location>
</feature>
<dbReference type="InterPro" id="IPR035967">
    <property type="entry name" value="SWAP/Surp_sf"/>
</dbReference>
<dbReference type="Gene3D" id="2.20.70.10">
    <property type="match status" value="1"/>
</dbReference>
<evidence type="ECO:0000313" key="3">
    <source>
        <dbReference type="EMBL" id="KAF4675164.1"/>
    </source>
</evidence>
<evidence type="ECO:0000313" key="4">
    <source>
        <dbReference type="Proteomes" id="UP000591131"/>
    </source>
</evidence>
<dbReference type="Proteomes" id="UP000591131">
    <property type="component" value="Unassembled WGS sequence"/>
</dbReference>
<keyword evidence="4" id="KW-1185">Reference proteome</keyword>
<gene>
    <name evidence="3" type="ORF">FOL47_008171</name>
</gene>
<dbReference type="GO" id="GO:0003723">
    <property type="term" value="F:RNA binding"/>
    <property type="evidence" value="ECO:0007669"/>
    <property type="project" value="InterPro"/>
</dbReference>
<reference evidence="3 4" key="1">
    <citation type="submission" date="2020-04" db="EMBL/GenBank/DDBJ databases">
        <title>Perkinsus chesapeaki whole genome sequence.</title>
        <authorList>
            <person name="Bogema D.R."/>
        </authorList>
    </citation>
    <scope>NUCLEOTIDE SEQUENCE [LARGE SCALE GENOMIC DNA]</scope>
    <source>
        <strain evidence="3">ATCC PRA-425</strain>
    </source>
</reference>
<dbReference type="CDD" id="cd00201">
    <property type="entry name" value="WW"/>
    <property type="match status" value="1"/>
</dbReference>
<dbReference type="InterPro" id="IPR001202">
    <property type="entry name" value="WW_dom"/>
</dbReference>
<organism evidence="3 4">
    <name type="scientific">Perkinsus chesapeaki</name>
    <name type="common">Clam parasite</name>
    <name type="synonym">Perkinsus andrewsi</name>
    <dbReference type="NCBI Taxonomy" id="330153"/>
    <lineage>
        <taxon>Eukaryota</taxon>
        <taxon>Sar</taxon>
        <taxon>Alveolata</taxon>
        <taxon>Perkinsozoa</taxon>
        <taxon>Perkinsea</taxon>
        <taxon>Perkinsida</taxon>
        <taxon>Perkinsidae</taxon>
        <taxon>Perkinsus</taxon>
    </lineage>
</organism>
<dbReference type="AlphaFoldDB" id="A0A7J6MUH7"/>
<feature type="compositionally biased region" description="Acidic residues" evidence="1">
    <location>
        <begin position="345"/>
        <end position="378"/>
    </location>
</feature>
<evidence type="ECO:0000256" key="1">
    <source>
        <dbReference type="SAM" id="MobiDB-lite"/>
    </source>
</evidence>
<dbReference type="GO" id="GO:0006396">
    <property type="term" value="P:RNA processing"/>
    <property type="evidence" value="ECO:0007669"/>
    <property type="project" value="InterPro"/>
</dbReference>
<feature type="domain" description="WW" evidence="2">
    <location>
        <begin position="291"/>
        <end position="325"/>
    </location>
</feature>
<proteinExistence type="predicted"/>
<feature type="region of interest" description="Disordered" evidence="1">
    <location>
        <begin position="44"/>
        <end position="68"/>
    </location>
</feature>
<dbReference type="Gene3D" id="1.10.10.790">
    <property type="entry name" value="Surp module"/>
    <property type="match status" value="1"/>
</dbReference>
<dbReference type="InterPro" id="IPR036020">
    <property type="entry name" value="WW_dom_sf"/>
</dbReference>
<dbReference type="OrthoDB" id="426155at2759"/>
<name>A0A7J6MUH7_PERCH</name>
<dbReference type="EMBL" id="JAAPAO010000051">
    <property type="protein sequence ID" value="KAF4675164.1"/>
    <property type="molecule type" value="Genomic_DNA"/>
</dbReference>
<protein>
    <recommendedName>
        <fullName evidence="2">WW domain-containing protein</fullName>
    </recommendedName>
</protein>
<dbReference type="SMART" id="SM00456">
    <property type="entry name" value="WW"/>
    <property type="match status" value="1"/>
</dbReference>
<accession>A0A7J6MUH7</accession>
<dbReference type="Pfam" id="PF00397">
    <property type="entry name" value="WW"/>
    <property type="match status" value="1"/>
</dbReference>